<comment type="caution">
    <text evidence="1">The sequence shown here is derived from an EMBL/GenBank/DDBJ whole genome shotgun (WGS) entry which is preliminary data.</text>
</comment>
<gene>
    <name evidence="1" type="ORF">ENV02_02310</name>
</gene>
<protein>
    <submittedName>
        <fullName evidence="1">Uncharacterized protein</fullName>
    </submittedName>
</protein>
<sequence length="268" mass="31872">MNLFALIKKVLLNRYRRNISKRADRIIGEIENSFQHYRKVMENCINYLTEFSKSINPYKCMKCGKVFFIINSVDKECPFCSSQYIVGLDSIDFKIQVSEYCNSLYGKNILYIETIKDVAERLCIDRSCYFLESTISLEIFIEKGILRISFKDEGIIEIELPWVDTSTIIYIDKITSIISTHREKLLKNGIKYIVYKTYYENIAVSYIKIIKEKFIDIYFFKHFINKLGLSNHIYSRGILVKIFDIEQEDYIDPQKYLLKRRNNYNIIL</sequence>
<name>A0A7J3QDS9_9CREN</name>
<accession>A0A7J3QDS9</accession>
<dbReference type="EMBL" id="DTET01000117">
    <property type="protein sequence ID" value="HGV66635.1"/>
    <property type="molecule type" value="Genomic_DNA"/>
</dbReference>
<reference evidence="1" key="1">
    <citation type="journal article" date="2020" name="mSystems">
        <title>Genome- and Community-Level Interaction Insights into Carbon Utilization and Element Cycling Functions of Hydrothermarchaeota in Hydrothermal Sediment.</title>
        <authorList>
            <person name="Zhou Z."/>
            <person name="Liu Y."/>
            <person name="Xu W."/>
            <person name="Pan J."/>
            <person name="Luo Z.H."/>
            <person name="Li M."/>
        </authorList>
    </citation>
    <scope>NUCLEOTIDE SEQUENCE [LARGE SCALE GENOMIC DNA]</scope>
    <source>
        <strain evidence="1">SpSt-721</strain>
    </source>
</reference>
<organism evidence="1">
    <name type="scientific">Ignisphaera aggregans</name>
    <dbReference type="NCBI Taxonomy" id="334771"/>
    <lineage>
        <taxon>Archaea</taxon>
        <taxon>Thermoproteota</taxon>
        <taxon>Thermoprotei</taxon>
        <taxon>Desulfurococcales</taxon>
        <taxon>Desulfurococcaceae</taxon>
        <taxon>Ignisphaera</taxon>
    </lineage>
</organism>
<dbReference type="AlphaFoldDB" id="A0A7J3QDS9"/>
<evidence type="ECO:0000313" key="1">
    <source>
        <dbReference type="EMBL" id="HGV66635.1"/>
    </source>
</evidence>
<proteinExistence type="predicted"/>